<sequence length="67" mass="8220">GIIHDPKFDQTVPNRARETYGYRYDQYNPDTQKTDQSYFRLWCYLEKGERYFITPNSVFTEKQEENQ</sequence>
<accession>A0A955RWH4</accession>
<protein>
    <submittedName>
        <fullName evidence="1">Uncharacterized protein</fullName>
    </submittedName>
</protein>
<reference evidence="1" key="2">
    <citation type="journal article" date="2021" name="Microbiome">
        <title>Successional dynamics and alternative stable states in a saline activated sludge microbial community over 9 years.</title>
        <authorList>
            <person name="Wang Y."/>
            <person name="Ye J."/>
            <person name="Ju F."/>
            <person name="Liu L."/>
            <person name="Boyd J.A."/>
            <person name="Deng Y."/>
            <person name="Parks D.H."/>
            <person name="Jiang X."/>
            <person name="Yin X."/>
            <person name="Woodcroft B.J."/>
            <person name="Tyson G.W."/>
            <person name="Hugenholtz P."/>
            <person name="Polz M.F."/>
            <person name="Zhang T."/>
        </authorList>
    </citation>
    <scope>NUCLEOTIDE SEQUENCE</scope>
    <source>
        <strain evidence="1">HKST-UBA02</strain>
    </source>
</reference>
<gene>
    <name evidence="1" type="ORF">KC573_03415</name>
</gene>
<name>A0A955RWH4_UNCKA</name>
<organism evidence="1 2">
    <name type="scientific">candidate division WWE3 bacterium</name>
    <dbReference type="NCBI Taxonomy" id="2053526"/>
    <lineage>
        <taxon>Bacteria</taxon>
        <taxon>Katanobacteria</taxon>
    </lineage>
</organism>
<evidence type="ECO:0000313" key="2">
    <source>
        <dbReference type="Proteomes" id="UP000699691"/>
    </source>
</evidence>
<dbReference type="Proteomes" id="UP000699691">
    <property type="component" value="Unassembled WGS sequence"/>
</dbReference>
<reference evidence="1" key="1">
    <citation type="submission" date="2020-04" db="EMBL/GenBank/DDBJ databases">
        <authorList>
            <person name="Zhang T."/>
        </authorList>
    </citation>
    <scope>NUCLEOTIDE SEQUENCE</scope>
    <source>
        <strain evidence="1">HKST-UBA02</strain>
    </source>
</reference>
<comment type="caution">
    <text evidence="1">The sequence shown here is derived from an EMBL/GenBank/DDBJ whole genome shotgun (WGS) entry which is preliminary data.</text>
</comment>
<dbReference type="AlphaFoldDB" id="A0A955RWH4"/>
<dbReference type="EMBL" id="JAGQKY010000169">
    <property type="protein sequence ID" value="MCA9397854.1"/>
    <property type="molecule type" value="Genomic_DNA"/>
</dbReference>
<feature type="non-terminal residue" evidence="1">
    <location>
        <position position="1"/>
    </location>
</feature>
<proteinExistence type="predicted"/>
<evidence type="ECO:0000313" key="1">
    <source>
        <dbReference type="EMBL" id="MCA9397854.1"/>
    </source>
</evidence>